<reference evidence="2 3" key="1">
    <citation type="submission" date="2019-01" db="EMBL/GenBank/DDBJ databases">
        <title>Draft genome sequence of Dictyobacter sp. Uno17.</title>
        <authorList>
            <person name="Wang C.M."/>
            <person name="Zheng Y."/>
            <person name="Sakai Y."/>
            <person name="Abe K."/>
            <person name="Yokota A."/>
            <person name="Yabe S."/>
        </authorList>
    </citation>
    <scope>NUCLEOTIDE SEQUENCE [LARGE SCALE GENOMIC DNA]</scope>
    <source>
        <strain evidence="2 3">Uno17</strain>
    </source>
</reference>
<sequence length="108" mass="11970">MAVTLLTDAEYKSIKDNMSTLKAFADDKDASPRAASHFRAVIKAHADFIAVEDGKRALDKAKKEQRATQEQERIQRQQARLTKLQEKMKSGTSKDAPAHTPGKSEKSA</sequence>
<dbReference type="RefSeq" id="WP_149400365.1">
    <property type="nucleotide sequence ID" value="NZ_BIXY01000009.1"/>
</dbReference>
<evidence type="ECO:0000313" key="2">
    <source>
        <dbReference type="EMBL" id="GCF07332.1"/>
    </source>
</evidence>
<dbReference type="AlphaFoldDB" id="A0A5A5T7E3"/>
<evidence type="ECO:0000313" key="3">
    <source>
        <dbReference type="Proteomes" id="UP000322530"/>
    </source>
</evidence>
<protein>
    <submittedName>
        <fullName evidence="2">Uncharacterized protein</fullName>
    </submittedName>
</protein>
<feature type="compositionally biased region" description="Basic and acidic residues" evidence="1">
    <location>
        <begin position="60"/>
        <end position="75"/>
    </location>
</feature>
<accession>A0A5A5T7E3</accession>
<organism evidence="2 3">
    <name type="scientific">Dictyobacter arantiisoli</name>
    <dbReference type="NCBI Taxonomy" id="2014874"/>
    <lineage>
        <taxon>Bacteria</taxon>
        <taxon>Bacillati</taxon>
        <taxon>Chloroflexota</taxon>
        <taxon>Ktedonobacteria</taxon>
        <taxon>Ktedonobacterales</taxon>
        <taxon>Dictyobacteraceae</taxon>
        <taxon>Dictyobacter</taxon>
    </lineage>
</organism>
<comment type="caution">
    <text evidence="2">The sequence shown here is derived from an EMBL/GenBank/DDBJ whole genome shotgun (WGS) entry which is preliminary data.</text>
</comment>
<dbReference type="Proteomes" id="UP000322530">
    <property type="component" value="Unassembled WGS sequence"/>
</dbReference>
<evidence type="ECO:0000256" key="1">
    <source>
        <dbReference type="SAM" id="MobiDB-lite"/>
    </source>
</evidence>
<gene>
    <name evidence="2" type="ORF">KDI_08960</name>
</gene>
<dbReference type="EMBL" id="BIXY01000009">
    <property type="protein sequence ID" value="GCF07332.1"/>
    <property type="molecule type" value="Genomic_DNA"/>
</dbReference>
<proteinExistence type="predicted"/>
<keyword evidence="3" id="KW-1185">Reference proteome</keyword>
<name>A0A5A5T7E3_9CHLR</name>
<feature type="region of interest" description="Disordered" evidence="1">
    <location>
        <begin position="60"/>
        <end position="108"/>
    </location>
</feature>